<evidence type="ECO:0000313" key="3">
    <source>
        <dbReference type="Proteomes" id="UP000063964"/>
    </source>
</evidence>
<name>A0A109W6P0_9BACT</name>
<dbReference type="Pfam" id="PF03819">
    <property type="entry name" value="MazG"/>
    <property type="match status" value="1"/>
</dbReference>
<evidence type="ECO:0000313" key="2">
    <source>
        <dbReference type="EMBL" id="AMD93921.1"/>
    </source>
</evidence>
<dbReference type="GO" id="GO:0046061">
    <property type="term" value="P:dATP catabolic process"/>
    <property type="evidence" value="ECO:0007669"/>
    <property type="project" value="TreeGrafter"/>
</dbReference>
<dbReference type="GO" id="GO:0046076">
    <property type="term" value="P:dTTP catabolic process"/>
    <property type="evidence" value="ECO:0007669"/>
    <property type="project" value="TreeGrafter"/>
</dbReference>
<proteinExistence type="predicted"/>
<dbReference type="InterPro" id="IPR048011">
    <property type="entry name" value="NTP-PPase_MazG-like_C"/>
</dbReference>
<keyword evidence="3" id="KW-1185">Reference proteome</keyword>
<keyword evidence="2" id="KW-0378">Hydrolase</keyword>
<dbReference type="PANTHER" id="PTHR30522">
    <property type="entry name" value="NUCLEOSIDE TRIPHOSPHATE PYROPHOSPHOHYDROLASE"/>
    <property type="match status" value="1"/>
</dbReference>
<organism evidence="2 3">
    <name type="scientific">Desulfomicrobium orale DSM 12838</name>
    <dbReference type="NCBI Taxonomy" id="888061"/>
    <lineage>
        <taxon>Bacteria</taxon>
        <taxon>Pseudomonadati</taxon>
        <taxon>Thermodesulfobacteriota</taxon>
        <taxon>Desulfovibrionia</taxon>
        <taxon>Desulfovibrionales</taxon>
        <taxon>Desulfomicrobiaceae</taxon>
        <taxon>Desulfomicrobium</taxon>
    </lineage>
</organism>
<dbReference type="InterPro" id="IPR048015">
    <property type="entry name" value="NTP-PPase_MazG-like_N"/>
</dbReference>
<dbReference type="EMBL" id="CP014230">
    <property type="protein sequence ID" value="AMD93921.1"/>
    <property type="molecule type" value="Genomic_DNA"/>
</dbReference>
<protein>
    <submittedName>
        <fullName evidence="2">Nucleoside triphosphate hydrolase</fullName>
    </submittedName>
</protein>
<dbReference type="InterPro" id="IPR004518">
    <property type="entry name" value="MazG-like_dom"/>
</dbReference>
<evidence type="ECO:0000259" key="1">
    <source>
        <dbReference type="Pfam" id="PF03819"/>
    </source>
</evidence>
<dbReference type="InterPro" id="IPR011551">
    <property type="entry name" value="NTP_PyrPHydrolase_MazG"/>
</dbReference>
<dbReference type="NCBIfam" id="NF007113">
    <property type="entry name" value="PRK09562.1"/>
    <property type="match status" value="1"/>
</dbReference>
<dbReference type="AlphaFoldDB" id="A0A109W6P0"/>
<dbReference type="GO" id="GO:0047429">
    <property type="term" value="F:nucleoside triphosphate diphosphatase activity"/>
    <property type="evidence" value="ECO:0007669"/>
    <property type="project" value="InterPro"/>
</dbReference>
<dbReference type="CDD" id="cd11529">
    <property type="entry name" value="NTP-PPase_MazG_Cterm"/>
    <property type="match status" value="1"/>
</dbReference>
<dbReference type="GO" id="GO:0006203">
    <property type="term" value="P:dGTP catabolic process"/>
    <property type="evidence" value="ECO:0007669"/>
    <property type="project" value="TreeGrafter"/>
</dbReference>
<sequence length="260" mass="29234">MEKSNFERIVEVIETLTGPEGCPWDKEQTPKSLCDYLVEECFELVDAVRRDNPEETAEELGDVLFLLLFIGRLMDREQPGFLDAAMAGNVAKMIRRHPHVYGEKAATVPEVVANWERIKKEEKREKNRDTGVFASLPGSLPPLLRAYRIHSKAARAGFTWATDADQERKLAEEWEEWQTALAGGDAAAQEEEFGDYLFSLVEYGRRRGIKANAALALANAKFLGRFAAMEKLAAVRGLELDRLSLAEMDALWDEIKASEG</sequence>
<dbReference type="GO" id="GO:0046081">
    <property type="term" value="P:dUTP catabolic process"/>
    <property type="evidence" value="ECO:0007669"/>
    <property type="project" value="TreeGrafter"/>
</dbReference>
<dbReference type="Proteomes" id="UP000063964">
    <property type="component" value="Chromosome"/>
</dbReference>
<feature type="domain" description="NTP pyrophosphohydrolase MazG-like" evidence="1">
    <location>
        <begin position="28"/>
        <end position="100"/>
    </location>
</feature>
<dbReference type="OrthoDB" id="9808939at2"/>
<dbReference type="SUPFAM" id="SSF101386">
    <property type="entry name" value="all-alpha NTP pyrophosphatases"/>
    <property type="match status" value="2"/>
</dbReference>
<dbReference type="RefSeq" id="WP_066608398.1">
    <property type="nucleotide sequence ID" value="NZ_CP014230.1"/>
</dbReference>
<gene>
    <name evidence="2" type="ORF">AXF15_12985</name>
</gene>
<dbReference type="GO" id="GO:0046052">
    <property type="term" value="P:UTP catabolic process"/>
    <property type="evidence" value="ECO:0007669"/>
    <property type="project" value="TreeGrafter"/>
</dbReference>
<dbReference type="KEGG" id="doa:AXF15_12985"/>
<dbReference type="PANTHER" id="PTHR30522:SF0">
    <property type="entry name" value="NUCLEOSIDE TRIPHOSPHATE PYROPHOSPHOHYDROLASE"/>
    <property type="match status" value="1"/>
</dbReference>
<dbReference type="CDD" id="cd11528">
    <property type="entry name" value="NTP-PPase_MazG_Nterm"/>
    <property type="match status" value="1"/>
</dbReference>
<dbReference type="NCBIfam" id="TIGR00444">
    <property type="entry name" value="mazG"/>
    <property type="match status" value="1"/>
</dbReference>
<dbReference type="Gene3D" id="1.10.287.1080">
    <property type="entry name" value="MazG-like"/>
    <property type="match status" value="2"/>
</dbReference>
<dbReference type="STRING" id="888061.AXF15_12985"/>
<reference evidence="3" key="1">
    <citation type="submission" date="2016-02" db="EMBL/GenBank/DDBJ databases">
        <authorList>
            <person name="Holder M.E."/>
            <person name="Ajami N.J."/>
            <person name="Petrosino J.F."/>
        </authorList>
    </citation>
    <scope>NUCLEOTIDE SEQUENCE [LARGE SCALE GENOMIC DNA]</scope>
    <source>
        <strain evidence="3">DSM 12838</strain>
    </source>
</reference>
<dbReference type="GO" id="GO:0046047">
    <property type="term" value="P:TTP catabolic process"/>
    <property type="evidence" value="ECO:0007669"/>
    <property type="project" value="TreeGrafter"/>
</dbReference>
<accession>A0A109W6P0</accession>